<dbReference type="PANTHER" id="PTHR33170:SF22">
    <property type="entry name" value="OS10G0417100 PROTEIN"/>
    <property type="match status" value="1"/>
</dbReference>
<dbReference type="Proteomes" id="UP000823388">
    <property type="component" value="Chromosome 3N"/>
</dbReference>
<protein>
    <recommendedName>
        <fullName evidence="4">DUF4283 domain-containing protein</fullName>
    </recommendedName>
</protein>
<reference evidence="2" key="1">
    <citation type="submission" date="2020-05" db="EMBL/GenBank/DDBJ databases">
        <title>WGS assembly of Panicum virgatum.</title>
        <authorList>
            <person name="Lovell J.T."/>
            <person name="Jenkins J."/>
            <person name="Shu S."/>
            <person name="Juenger T.E."/>
            <person name="Schmutz J."/>
        </authorList>
    </citation>
    <scope>NUCLEOTIDE SEQUENCE</scope>
    <source>
        <strain evidence="2">AP13</strain>
    </source>
</reference>
<feature type="region of interest" description="Disordered" evidence="1">
    <location>
        <begin position="1"/>
        <end position="106"/>
    </location>
</feature>
<feature type="compositionally biased region" description="Basic and acidic residues" evidence="1">
    <location>
        <begin position="283"/>
        <end position="315"/>
    </location>
</feature>
<gene>
    <name evidence="2" type="ORF">PVAP13_3NG124955</name>
</gene>
<dbReference type="EMBL" id="CM029042">
    <property type="protein sequence ID" value="KAG2616103.1"/>
    <property type="molecule type" value="Genomic_DNA"/>
</dbReference>
<feature type="compositionally biased region" description="Polar residues" evidence="1">
    <location>
        <begin position="1"/>
        <end position="13"/>
    </location>
</feature>
<accession>A0A8T0U4V8</accession>
<sequence>MGARTNVWQQIQGRGSGHRSTDEGRDQGNQKNSGSEERGGSKGSKRNPRSDEEENVRGGSSSSAWDRSAGFTASKEEQKQDTGKRTEDGKTATSEHIDQKTSRDRSSTAIITVVRGELSAKQIELEFCNIISHEYWKWSAKALAKNKFAMRFPNAKMVHDYSKFKLGVKEGDELMVIEPWKSSMGAKGQLQQAWFKVSGIPIDQRGLRTIAKIGGLVGKTISIDEQTRFRHNYVRVKIACRDIRQVPLSAEYNLGLFIYDLFFELEDNEAQEPIPLNTATKVGDPDEHPSSKKMRTEESLRFESQKGENTEEHTHGSGSGKGVQSETDHLSRKFGSAPGK</sequence>
<dbReference type="AlphaFoldDB" id="A0A8T0U4V8"/>
<proteinExistence type="predicted"/>
<feature type="compositionally biased region" description="Basic and acidic residues" evidence="1">
    <location>
        <begin position="19"/>
        <end position="40"/>
    </location>
</feature>
<keyword evidence="3" id="KW-1185">Reference proteome</keyword>
<dbReference type="PANTHER" id="PTHR33170">
    <property type="entry name" value="DUF4283 DOMAIN-CONTAINING PROTEIN-RELATED"/>
    <property type="match status" value="1"/>
</dbReference>
<evidence type="ECO:0000313" key="2">
    <source>
        <dbReference type="EMBL" id="KAG2616103.1"/>
    </source>
</evidence>
<feature type="compositionally biased region" description="Basic and acidic residues" evidence="1">
    <location>
        <begin position="74"/>
        <end position="106"/>
    </location>
</feature>
<comment type="caution">
    <text evidence="2">The sequence shown here is derived from an EMBL/GenBank/DDBJ whole genome shotgun (WGS) entry which is preliminary data.</text>
</comment>
<evidence type="ECO:0000256" key="1">
    <source>
        <dbReference type="SAM" id="MobiDB-lite"/>
    </source>
</evidence>
<organism evidence="2 3">
    <name type="scientific">Panicum virgatum</name>
    <name type="common">Blackwell switchgrass</name>
    <dbReference type="NCBI Taxonomy" id="38727"/>
    <lineage>
        <taxon>Eukaryota</taxon>
        <taxon>Viridiplantae</taxon>
        <taxon>Streptophyta</taxon>
        <taxon>Embryophyta</taxon>
        <taxon>Tracheophyta</taxon>
        <taxon>Spermatophyta</taxon>
        <taxon>Magnoliopsida</taxon>
        <taxon>Liliopsida</taxon>
        <taxon>Poales</taxon>
        <taxon>Poaceae</taxon>
        <taxon>PACMAD clade</taxon>
        <taxon>Panicoideae</taxon>
        <taxon>Panicodae</taxon>
        <taxon>Paniceae</taxon>
        <taxon>Panicinae</taxon>
        <taxon>Panicum</taxon>
        <taxon>Panicum sect. Hiantes</taxon>
    </lineage>
</organism>
<name>A0A8T0U4V8_PANVG</name>
<evidence type="ECO:0008006" key="4">
    <source>
        <dbReference type="Google" id="ProtNLM"/>
    </source>
</evidence>
<evidence type="ECO:0000313" key="3">
    <source>
        <dbReference type="Proteomes" id="UP000823388"/>
    </source>
</evidence>
<feature type="region of interest" description="Disordered" evidence="1">
    <location>
        <begin position="274"/>
        <end position="340"/>
    </location>
</feature>